<dbReference type="InterPro" id="IPR002733">
    <property type="entry name" value="AMMECR1_domain"/>
</dbReference>
<dbReference type="InterPro" id="IPR036071">
    <property type="entry name" value="AMMECR1_dom_sf"/>
</dbReference>
<evidence type="ECO:0000313" key="2">
    <source>
        <dbReference type="EMBL" id="PAB56924.1"/>
    </source>
</evidence>
<dbReference type="GO" id="GO:0008198">
    <property type="term" value="F:ferrous iron binding"/>
    <property type="evidence" value="ECO:0007669"/>
    <property type="project" value="InterPro"/>
</dbReference>
<dbReference type="Pfam" id="PF01871">
    <property type="entry name" value="AMMECR1"/>
    <property type="match status" value="1"/>
</dbReference>
<reference evidence="2 3" key="1">
    <citation type="submission" date="2017-06" db="EMBL/GenBank/DDBJ databases">
        <title>Draft genome sequence of anaerobic fermentative bacterium Anaeromicrobium sediminis DY2726D isolated from West Pacific Ocean sediments.</title>
        <authorList>
            <person name="Zeng X."/>
        </authorList>
    </citation>
    <scope>NUCLEOTIDE SEQUENCE [LARGE SCALE GENOMIC DNA]</scope>
    <source>
        <strain evidence="2 3">DY2726D</strain>
    </source>
</reference>
<organism evidence="2 3">
    <name type="scientific">Anaeromicrobium sediminis</name>
    <dbReference type="NCBI Taxonomy" id="1478221"/>
    <lineage>
        <taxon>Bacteria</taxon>
        <taxon>Bacillati</taxon>
        <taxon>Bacillota</taxon>
        <taxon>Clostridia</taxon>
        <taxon>Peptostreptococcales</taxon>
        <taxon>Thermotaleaceae</taxon>
        <taxon>Anaeromicrobium</taxon>
    </lineage>
</organism>
<dbReference type="PANTHER" id="PTHR13016:SF0">
    <property type="entry name" value="AMME SYNDROME CANDIDATE GENE 1 PROTEIN"/>
    <property type="match status" value="1"/>
</dbReference>
<dbReference type="Gene3D" id="3.40.830.10">
    <property type="entry name" value="LigB-like"/>
    <property type="match status" value="1"/>
</dbReference>
<evidence type="ECO:0000313" key="3">
    <source>
        <dbReference type="Proteomes" id="UP000216024"/>
    </source>
</evidence>
<dbReference type="PROSITE" id="PS51112">
    <property type="entry name" value="AMMECR1"/>
    <property type="match status" value="1"/>
</dbReference>
<keyword evidence="3" id="KW-1185">Reference proteome</keyword>
<dbReference type="NCBIfam" id="TIGR04335">
    <property type="entry name" value="AmmeMemoSam_A"/>
    <property type="match status" value="1"/>
</dbReference>
<dbReference type="EMBL" id="NIBG01000030">
    <property type="protein sequence ID" value="PAB56924.1"/>
    <property type="molecule type" value="Genomic_DNA"/>
</dbReference>
<protein>
    <submittedName>
        <fullName evidence="2">AMMECR1 domain-containing protein</fullName>
    </submittedName>
</protein>
<dbReference type="Pfam" id="PF02900">
    <property type="entry name" value="LigB"/>
    <property type="match status" value="1"/>
</dbReference>
<dbReference type="Gene3D" id="3.30.700.20">
    <property type="entry name" value="Hypothetical protein ph0010, domain 1"/>
    <property type="match status" value="1"/>
</dbReference>
<dbReference type="RefSeq" id="WP_095135764.1">
    <property type="nucleotide sequence ID" value="NZ_NIBG01000030.1"/>
</dbReference>
<proteinExistence type="predicted"/>
<dbReference type="Gene3D" id="3.30.1490.150">
    <property type="entry name" value="Hypothetical protein ph0010, domain 2"/>
    <property type="match status" value="1"/>
</dbReference>
<dbReference type="InterPro" id="IPR023473">
    <property type="entry name" value="AMMECR1"/>
</dbReference>
<dbReference type="Proteomes" id="UP000216024">
    <property type="component" value="Unassembled WGS sequence"/>
</dbReference>
<dbReference type="NCBIfam" id="TIGR00296">
    <property type="entry name" value="TIGR00296 family protein"/>
    <property type="match status" value="1"/>
</dbReference>
<sequence>MGKILKTYLMPHPPIILPEVGKGEERKIQNTIDSCNEIAKEIGNLKPDTIIVITPHGPVFNDAVAISYGTSISGDLRKFGVDEVGLSFNNDKRLVDEIYAYSNGEGVMVAKIDKNAADTYGVEYELDHGALVPLYFIEKEYKDFNLVHITYGMLSKMQLYKFGMALEKALDHAGKNAVIIGSGDLSHKLKELGPYEYSPYGPKFDEEIIKYLGEGDILEIFNMDPTIIEQAGECGMRSIYIMAGAMNDYNISGEVLSYEGPFGVGYGVVKFNLEKSNENRYEKIVKSREEKFKNKLASADPYVRLARESLTHYLTHGTYTDMPEYVTDEMKNEARGVFVSLKVDGDLRGCIGTFLPTTKNIASEIIRNAVEAGEHDPRFNPVHLEELKDIDFSVDVLTKPEKASISELDPKEYGVIVKSGRKSGLLLPDLEGVNTVEEQLNIVLRKAGIEEDEAYEVERFKVIRHKE</sequence>
<dbReference type="GO" id="GO:0016702">
    <property type="term" value="F:oxidoreductase activity, acting on single donors with incorporation of molecular oxygen, incorporation of two atoms of oxygen"/>
    <property type="evidence" value="ECO:0007669"/>
    <property type="project" value="UniProtKB-ARBA"/>
</dbReference>
<dbReference type="NCBIfam" id="TIGR04336">
    <property type="entry name" value="AmmeMemoSam_B"/>
    <property type="match status" value="1"/>
</dbReference>
<gene>
    <name evidence="2" type="ORF">CCE28_20130</name>
</gene>
<accession>A0A267MBH0</accession>
<dbReference type="SUPFAM" id="SSF143447">
    <property type="entry name" value="AMMECR1-like"/>
    <property type="match status" value="1"/>
</dbReference>
<dbReference type="InterPro" id="IPR027485">
    <property type="entry name" value="AMMECR1_N"/>
</dbReference>
<feature type="domain" description="AMMECR1" evidence="1">
    <location>
        <begin position="297"/>
        <end position="467"/>
    </location>
</feature>
<dbReference type="InterPro" id="IPR027623">
    <property type="entry name" value="AmmeMemoSam_A"/>
</dbReference>
<dbReference type="OrthoDB" id="159752at2"/>
<dbReference type="SUPFAM" id="SSF53213">
    <property type="entry name" value="LigB-like"/>
    <property type="match status" value="1"/>
</dbReference>
<name>A0A267MBH0_9FIRM</name>
<evidence type="ECO:0000259" key="1">
    <source>
        <dbReference type="PROSITE" id="PS51112"/>
    </source>
</evidence>
<dbReference type="AlphaFoldDB" id="A0A267MBH0"/>
<comment type="caution">
    <text evidence="2">The sequence shown here is derived from an EMBL/GenBank/DDBJ whole genome shotgun (WGS) entry which is preliminary data.</text>
</comment>
<dbReference type="PANTHER" id="PTHR13016">
    <property type="entry name" value="AMMECR1 HOMOLOG"/>
    <property type="match status" value="1"/>
</dbReference>
<dbReference type="InterPro" id="IPR004183">
    <property type="entry name" value="Xdiol_dOase_suB"/>
</dbReference>
<dbReference type="CDD" id="cd07951">
    <property type="entry name" value="ED_3B_N_AMMECR1"/>
    <property type="match status" value="1"/>
</dbReference>